<reference evidence="1 2" key="1">
    <citation type="journal article" date="2013" name="Mar. Genomics">
        <title>Expression of sulfatases in Rhodopirellula baltica and the diversity of sulfatases in the genus Rhodopirellula.</title>
        <authorList>
            <person name="Wegner C.E."/>
            <person name="Richter-Heitmann T."/>
            <person name="Klindworth A."/>
            <person name="Klockow C."/>
            <person name="Richter M."/>
            <person name="Achstetter T."/>
            <person name="Glockner F.O."/>
            <person name="Harder J."/>
        </authorList>
    </citation>
    <scope>NUCLEOTIDE SEQUENCE [LARGE SCALE GENOMIC DNA]</scope>
    <source>
        <strain evidence="1 2">SH28</strain>
    </source>
</reference>
<dbReference type="AlphaFoldDB" id="K5C8S1"/>
<proteinExistence type="predicted"/>
<comment type="caution">
    <text evidence="1">The sequence shown here is derived from an EMBL/GenBank/DDBJ whole genome shotgun (WGS) entry which is preliminary data.</text>
</comment>
<dbReference type="Proteomes" id="UP000007993">
    <property type="component" value="Unassembled WGS sequence"/>
</dbReference>
<sequence>MSEGITRCAIPSVRKQAALESEHVDFLDADVSVTKKRLDQTAAMMPASKAIELEPQPWA</sequence>
<protein>
    <submittedName>
        <fullName evidence="1">Uncharacterized protein</fullName>
    </submittedName>
</protein>
<name>K5C8S1_RHOBT</name>
<gene>
    <name evidence="1" type="ORF">RBSH_05199</name>
</gene>
<evidence type="ECO:0000313" key="2">
    <source>
        <dbReference type="Proteomes" id="UP000007993"/>
    </source>
</evidence>
<organism evidence="1 2">
    <name type="scientific">Rhodopirellula baltica SH28</name>
    <dbReference type="NCBI Taxonomy" id="993517"/>
    <lineage>
        <taxon>Bacteria</taxon>
        <taxon>Pseudomonadati</taxon>
        <taxon>Planctomycetota</taxon>
        <taxon>Planctomycetia</taxon>
        <taxon>Pirellulales</taxon>
        <taxon>Pirellulaceae</taxon>
        <taxon>Rhodopirellula</taxon>
    </lineage>
</organism>
<accession>K5C8S1</accession>
<evidence type="ECO:0000313" key="1">
    <source>
        <dbReference type="EMBL" id="EKJ99444.1"/>
    </source>
</evidence>
<dbReference type="EMBL" id="AMCW01000145">
    <property type="protein sequence ID" value="EKJ99444.1"/>
    <property type="molecule type" value="Genomic_DNA"/>
</dbReference>